<proteinExistence type="predicted"/>
<sequence length="574" mass="62960">MSSSRTKAGPPPNIVLPPFNNKAHLQSWAWAHPTPSKTASLVARAHSLLRSLGATGLHASGLTRQTRPQAPTPSGGVGTSVGALSDTIMDALLGKGSAQPKWPRIAVVGVHGWFPGWLIRNGRPTGTSQRFVEKMEQGLRVIDGLSCCLASLLFCCFVFPISIGVRQFYLEKYDMNLPPSAITSIALEGHGKVEDRVEKLYSQIMRPEYGYAQILRDADTIMVAAHSQGSPVSVMLFARLIREGLINTDKQNICISAIVLMAGISHGPFPHLKSSVVVKYVEADAARQLFEFNDPNSSVSRLYHAAIGQVLNAGIRICAVGSWYDQVVPLYSATLHAFNHPSIYRAIHIEGSDYAPDFLSHLVVFALRLRNAGLSDRGLLVYLSEFLAGNVYGFGTQGHSTVYEELDTYMLAISWAMGSRIPYSYAKMKKTFSEESKKLVCNNPYDPFEPASGGGGGTGGVGSSPSSSDLLVPFEARVNDPLPPFIPSRENPISDLLITVDPTYHAKFSAPPGKVNPYWLPWILAQITSDPHVYANEHLRPHLDEVVRLFNEWEPSGKQLKELQYRLEPLRSRL</sequence>
<dbReference type="OrthoDB" id="5598028at2759"/>
<keyword evidence="4" id="KW-1185">Reference proteome</keyword>
<protein>
    <recommendedName>
        <fullName evidence="2">YMC020W-like alpha/beta hydrolase domain-containing protein</fullName>
    </recommendedName>
</protein>
<accession>A0A507FCA9</accession>
<evidence type="ECO:0000313" key="4">
    <source>
        <dbReference type="Proteomes" id="UP000320333"/>
    </source>
</evidence>
<dbReference type="PANTHER" id="PTHR47349:SF1">
    <property type="entry name" value="AER328WP"/>
    <property type="match status" value="1"/>
</dbReference>
<dbReference type="AlphaFoldDB" id="A0A507FCA9"/>
<dbReference type="PANTHER" id="PTHR47349">
    <property type="entry name" value="CHROMOSOME 8, WHOLE GENOME SHOTGUN SEQUENCE"/>
    <property type="match status" value="1"/>
</dbReference>
<feature type="domain" description="YMC020W-like alpha/beta hydrolase" evidence="2">
    <location>
        <begin position="181"/>
        <end position="421"/>
    </location>
</feature>
<dbReference type="EMBL" id="QEAP01000190">
    <property type="protein sequence ID" value="TPX73375.1"/>
    <property type="molecule type" value="Genomic_DNA"/>
</dbReference>
<evidence type="ECO:0000313" key="3">
    <source>
        <dbReference type="EMBL" id="TPX73375.1"/>
    </source>
</evidence>
<dbReference type="InterPro" id="IPR058934">
    <property type="entry name" value="YMC020W-like"/>
</dbReference>
<evidence type="ECO:0000256" key="1">
    <source>
        <dbReference type="SAM" id="MobiDB-lite"/>
    </source>
</evidence>
<dbReference type="Proteomes" id="UP000320333">
    <property type="component" value="Unassembled WGS sequence"/>
</dbReference>
<name>A0A507FCA9_9FUNG</name>
<dbReference type="InterPro" id="IPR058933">
    <property type="entry name" value="YMC020W-like_ab_hydrolase"/>
</dbReference>
<evidence type="ECO:0000259" key="2">
    <source>
        <dbReference type="Pfam" id="PF26147"/>
    </source>
</evidence>
<feature type="region of interest" description="Disordered" evidence="1">
    <location>
        <begin position="59"/>
        <end position="79"/>
    </location>
</feature>
<reference evidence="3 4" key="1">
    <citation type="journal article" date="2019" name="Sci. Rep.">
        <title>Comparative genomics of chytrid fungi reveal insights into the obligate biotrophic and pathogenic lifestyle of Synchytrium endobioticum.</title>
        <authorList>
            <person name="van de Vossenberg B.T.L.H."/>
            <person name="Warris S."/>
            <person name="Nguyen H.D.T."/>
            <person name="van Gent-Pelzer M.P.E."/>
            <person name="Joly D.L."/>
            <person name="van de Geest H.C."/>
            <person name="Bonants P.J.M."/>
            <person name="Smith D.S."/>
            <person name="Levesque C.A."/>
            <person name="van der Lee T.A.J."/>
        </authorList>
    </citation>
    <scope>NUCLEOTIDE SEQUENCE [LARGE SCALE GENOMIC DNA]</scope>
    <source>
        <strain evidence="3 4">CBS 675.73</strain>
    </source>
</reference>
<gene>
    <name evidence="3" type="ORF">CcCBS67573_g05362</name>
</gene>
<comment type="caution">
    <text evidence="3">The sequence shown here is derived from an EMBL/GenBank/DDBJ whole genome shotgun (WGS) entry which is preliminary data.</text>
</comment>
<organism evidence="3 4">
    <name type="scientific">Chytriomyces confervae</name>
    <dbReference type="NCBI Taxonomy" id="246404"/>
    <lineage>
        <taxon>Eukaryota</taxon>
        <taxon>Fungi</taxon>
        <taxon>Fungi incertae sedis</taxon>
        <taxon>Chytridiomycota</taxon>
        <taxon>Chytridiomycota incertae sedis</taxon>
        <taxon>Chytridiomycetes</taxon>
        <taxon>Chytridiales</taxon>
        <taxon>Chytriomycetaceae</taxon>
        <taxon>Chytriomyces</taxon>
    </lineage>
</organism>
<dbReference type="Pfam" id="PF26147">
    <property type="entry name" value="AB_HYDROLASE_YMC0-YMC35"/>
    <property type="match status" value="1"/>
</dbReference>